<keyword evidence="3" id="KW-1185">Reference proteome</keyword>
<proteinExistence type="predicted"/>
<organism evidence="2 3">
    <name type="scientific">Paenibacillus agaridevorans</name>
    <dbReference type="NCBI Taxonomy" id="171404"/>
    <lineage>
        <taxon>Bacteria</taxon>
        <taxon>Bacillati</taxon>
        <taxon>Bacillota</taxon>
        <taxon>Bacilli</taxon>
        <taxon>Bacillales</taxon>
        <taxon>Paenibacillaceae</taxon>
        <taxon>Paenibacillus</taxon>
    </lineage>
</organism>
<evidence type="ECO:0000313" key="3">
    <source>
        <dbReference type="Proteomes" id="UP000245202"/>
    </source>
</evidence>
<sequence>MPPFIPDPDLPPILPLRLKFLSRVDDMNGAAGLYLAAVPAISFAAGELVARRRHQHLIGRLPRASFMGLQLPKKAGSPNVDSDGIDFVFRLAS</sequence>
<keyword evidence="1" id="KW-0472">Membrane</keyword>
<accession>A0A2R5ETC0</accession>
<gene>
    <name evidence="2" type="ORF">PAT3040_02865</name>
</gene>
<dbReference type="EMBL" id="BDQX01000163">
    <property type="protein sequence ID" value="GBG08288.1"/>
    <property type="molecule type" value="Genomic_DNA"/>
</dbReference>
<dbReference type="AlphaFoldDB" id="A0A2R5ETC0"/>
<feature type="transmembrane region" description="Helical" evidence="1">
    <location>
        <begin position="31"/>
        <end position="50"/>
    </location>
</feature>
<comment type="caution">
    <text evidence="2">The sequence shown here is derived from an EMBL/GenBank/DDBJ whole genome shotgun (WGS) entry which is preliminary data.</text>
</comment>
<name>A0A2R5ETC0_9BACL</name>
<keyword evidence="1" id="KW-1133">Transmembrane helix</keyword>
<protein>
    <submittedName>
        <fullName evidence="2">Uncharacterized protein</fullName>
    </submittedName>
</protein>
<keyword evidence="1" id="KW-0812">Transmembrane</keyword>
<reference evidence="2 3" key="1">
    <citation type="submission" date="2017-08" db="EMBL/GenBank/DDBJ databases">
        <title>Substantial Increase in Enzyme Production by Combined Drug-Resistance Mutations in Paenibacillus agaridevorans.</title>
        <authorList>
            <person name="Tanaka Y."/>
            <person name="Funane K."/>
            <person name="Hosaka T."/>
            <person name="Shiwa Y."/>
            <person name="Fujita N."/>
            <person name="Miyazaki T."/>
            <person name="Yoshikawa H."/>
            <person name="Murakami K."/>
            <person name="Kasahara K."/>
            <person name="Inaoka T."/>
            <person name="Hiraga Y."/>
            <person name="Ochi K."/>
        </authorList>
    </citation>
    <scope>NUCLEOTIDE SEQUENCE [LARGE SCALE GENOMIC DNA]</scope>
    <source>
        <strain evidence="2 3">T-3040</strain>
    </source>
</reference>
<dbReference type="Proteomes" id="UP000245202">
    <property type="component" value="Unassembled WGS sequence"/>
</dbReference>
<evidence type="ECO:0000256" key="1">
    <source>
        <dbReference type="SAM" id="Phobius"/>
    </source>
</evidence>
<evidence type="ECO:0000313" key="2">
    <source>
        <dbReference type="EMBL" id="GBG08288.1"/>
    </source>
</evidence>